<evidence type="ECO:0000256" key="1">
    <source>
        <dbReference type="SAM" id="Phobius"/>
    </source>
</evidence>
<proteinExistence type="predicted"/>
<dbReference type="AlphaFoldDB" id="V7PYE1"/>
<sequence>MTICSLIYLLKTLKENNTLEDDKLAEYAILWLSYKLDQKQKDKLTDLNKFYTDHIEKNKYYNEKIKDDDTTTYKKIIDKIKDLMDIKEISKFNDPFSILFYLYYVFHDESLNCKQNLDLANKFVQNVEKLIEDSNNTCEKFDNVWEDFLNRLTADGKYQFKDKTFLNSYCDVDKCDSDIEKINAGFFYLLNQFFGSSVLSHYGKNNINIVDYIILWLSYMLTLKENPLKNGMKYFYTTFINSNAKYKMTVENVEDCHTFKDIIEKRHNLMNDDMDKNSISTLHDAFKLLCKMYTDFNEDTSNCKKCSENAKKFVEKYKKLNGDPNNTNGSSYNKMLSTLSTDYNKLKDKCNNTLPFPSIETIQNSELTSAQTSEVASSSSSISKNIFTVLSIFGAIAFFLGISYKTKNKKNKEENESLICDSNSSDCSRNSNND</sequence>
<organism evidence="2 3">
    <name type="scientific">Plasmodium yoelii 17X</name>
    <dbReference type="NCBI Taxonomy" id="1323249"/>
    <lineage>
        <taxon>Eukaryota</taxon>
        <taxon>Sar</taxon>
        <taxon>Alveolata</taxon>
        <taxon>Apicomplexa</taxon>
        <taxon>Aconoidasida</taxon>
        <taxon>Haemosporida</taxon>
        <taxon>Plasmodiidae</taxon>
        <taxon>Plasmodium</taxon>
        <taxon>Plasmodium (Vinckeia)</taxon>
    </lineage>
</organism>
<dbReference type="Pfam" id="PF06022">
    <property type="entry name" value="Cir_Bir_Yir"/>
    <property type="match status" value="2"/>
</dbReference>
<evidence type="ECO:0000313" key="2">
    <source>
        <dbReference type="EMBL" id="ETB63183.1"/>
    </source>
</evidence>
<name>V7PYE1_PLAYE</name>
<gene>
    <name evidence="2" type="ORF">YYC_00281</name>
</gene>
<protein>
    <submittedName>
        <fullName evidence="2">Uncharacterized protein</fullName>
    </submittedName>
</protein>
<feature type="transmembrane region" description="Helical" evidence="1">
    <location>
        <begin position="386"/>
        <end position="404"/>
    </location>
</feature>
<dbReference type="NCBIfam" id="TIGR01590">
    <property type="entry name" value="yir-bir-cir_Pla"/>
    <property type="match status" value="2"/>
</dbReference>
<dbReference type="InterPro" id="IPR006477">
    <property type="entry name" value="Yir_bir_cir"/>
</dbReference>
<keyword evidence="1" id="KW-0472">Membrane</keyword>
<evidence type="ECO:0000313" key="3">
    <source>
        <dbReference type="Proteomes" id="UP000018538"/>
    </source>
</evidence>
<reference evidence="2 3" key="1">
    <citation type="submission" date="2013-11" db="EMBL/GenBank/DDBJ databases">
        <title>The Genome Sequence of Plasmodium yoelii 17X.</title>
        <authorList>
            <consortium name="The Broad Institute Genomics Platform"/>
            <consortium name="The Broad Institute Genome Sequencing Center for Infectious Disease"/>
            <person name="Neafsey D."/>
            <person name="Adams J."/>
            <person name="Walker B."/>
            <person name="Young S.K."/>
            <person name="Zeng Q."/>
            <person name="Gargeya S."/>
            <person name="Fitzgerald M."/>
            <person name="Haas B."/>
            <person name="Abouelleil A."/>
            <person name="Alvarado L."/>
            <person name="Chapman S.B."/>
            <person name="Gainer-Dewar J."/>
            <person name="Goldberg J."/>
            <person name="Griggs A."/>
            <person name="Gujja S."/>
            <person name="Hansen M."/>
            <person name="Howarth C."/>
            <person name="Imamovic A."/>
            <person name="Ireland A."/>
            <person name="Larimer J."/>
            <person name="McCowan C."/>
            <person name="Murphy C."/>
            <person name="Pearson M."/>
            <person name="Poon T.W."/>
            <person name="Priest M."/>
            <person name="Roberts A."/>
            <person name="Saif S."/>
            <person name="Shea T."/>
            <person name="Sykes S."/>
            <person name="Wortman J."/>
            <person name="Nusbaum C."/>
            <person name="Birren B."/>
        </authorList>
    </citation>
    <scope>NUCLEOTIDE SEQUENCE [LARGE SCALE GENOMIC DNA]</scope>
    <source>
        <strain evidence="2 3">17X</strain>
    </source>
</reference>
<dbReference type="Proteomes" id="UP000018538">
    <property type="component" value="Unassembled WGS sequence"/>
</dbReference>
<dbReference type="EMBL" id="KI635729">
    <property type="protein sequence ID" value="ETB63183.1"/>
    <property type="molecule type" value="Genomic_DNA"/>
</dbReference>
<keyword evidence="1" id="KW-0812">Transmembrane</keyword>
<keyword evidence="3" id="KW-1185">Reference proteome</keyword>
<accession>V7PYE1</accession>
<keyword evidence="1" id="KW-1133">Transmembrane helix</keyword>